<sequence>MSNLVDIFKTMSQFKFPSLRNEVPKLLEVDTFNIPCDRVTTNSFNLDGALLLGDLIARKISGGKYPVFFKPDGNITLEAGNRIINSINTFESTLDTKRFNNSFEF</sequence>
<keyword evidence="2" id="KW-1185">Reference proteome</keyword>
<evidence type="ECO:0000313" key="1">
    <source>
        <dbReference type="EMBL" id="RDH39844.1"/>
    </source>
</evidence>
<name>A0A370CHB9_9COXI</name>
<comment type="caution">
    <text evidence="1">The sequence shown here is derived from an EMBL/GenBank/DDBJ whole genome shotgun (WGS) entry which is preliminary data.</text>
</comment>
<dbReference type="EMBL" id="NMOS02000033">
    <property type="protein sequence ID" value="RDH39844.1"/>
    <property type="molecule type" value="Genomic_DNA"/>
</dbReference>
<proteinExistence type="predicted"/>
<protein>
    <submittedName>
        <fullName evidence="1">Uncharacterized protein</fullName>
    </submittedName>
</protein>
<gene>
    <name evidence="1" type="ORF">CFE62_006920</name>
</gene>
<organism evidence="1 2">
    <name type="scientific">Candidatus Aquirickettsiella gammari</name>
    <dbReference type="NCBI Taxonomy" id="2016198"/>
    <lineage>
        <taxon>Bacteria</taxon>
        <taxon>Pseudomonadati</taxon>
        <taxon>Pseudomonadota</taxon>
        <taxon>Gammaproteobacteria</taxon>
        <taxon>Legionellales</taxon>
        <taxon>Coxiellaceae</taxon>
        <taxon>Candidatus Aquirickettsiella</taxon>
    </lineage>
</organism>
<accession>A0A370CHB9</accession>
<dbReference type="AlphaFoldDB" id="A0A370CHB9"/>
<reference evidence="1 2" key="1">
    <citation type="journal article" date="2017" name="Int. J. Syst. Evol. Microbiol.">
        <title>Aquarickettsiella crustaci n. gen. n. sp. (Gammaproteobacteria: Legionellales: Coxiellaceae); a bacterial pathogen of the freshwater crustacean: Gammarus fossarum (Malacostraca: Amphipoda).</title>
        <authorList>
            <person name="Bojko J."/>
            <person name="Dunn A.M."/>
            <person name="Stebbing P.D."/>
            <person name="Van Aerle R."/>
            <person name="Bacela-Spychalska K."/>
            <person name="Bean T.P."/>
            <person name="Stentiford G.D."/>
        </authorList>
    </citation>
    <scope>NUCLEOTIDE SEQUENCE [LARGE SCALE GENOMIC DNA]</scope>
    <source>
        <strain evidence="1">RA15029</strain>
    </source>
</reference>
<reference evidence="1 2" key="2">
    <citation type="journal article" date="2018" name="J. Invertebr. Pathol.">
        <title>'Candidatus Aquirickettsiella gammari' (Gammaproteobacteria: Legionellales: Coxiellaceae): A bacterial pathogen of the freshwater crustacean Gammarus fossarum (Malacostraca: Amphipoda).</title>
        <authorList>
            <person name="Bojko J."/>
            <person name="Dunn A.M."/>
            <person name="Stebbing P.D."/>
            <person name="van Aerle R."/>
            <person name="Bacela-Spychalska K."/>
            <person name="Bean T.P."/>
            <person name="Urrutia A."/>
            <person name="Stentiford G.D."/>
        </authorList>
    </citation>
    <scope>NUCLEOTIDE SEQUENCE [LARGE SCALE GENOMIC DNA]</scope>
    <source>
        <strain evidence="1">RA15029</strain>
    </source>
</reference>
<dbReference type="Proteomes" id="UP000226429">
    <property type="component" value="Unassembled WGS sequence"/>
</dbReference>
<evidence type="ECO:0000313" key="2">
    <source>
        <dbReference type="Proteomes" id="UP000226429"/>
    </source>
</evidence>